<dbReference type="Proteomes" id="UP000290289">
    <property type="component" value="Chromosome 6"/>
</dbReference>
<reference evidence="1 2" key="1">
    <citation type="submission" date="2018-10" db="EMBL/GenBank/DDBJ databases">
        <title>A high-quality apple genome assembly.</title>
        <authorList>
            <person name="Hu J."/>
        </authorList>
    </citation>
    <scope>NUCLEOTIDE SEQUENCE [LARGE SCALE GENOMIC DNA]</scope>
    <source>
        <strain evidence="2">cv. HFTH1</strain>
        <tissue evidence="1">Young leaf</tissue>
    </source>
</reference>
<dbReference type="AlphaFoldDB" id="A0A498JJG7"/>
<name>A0A498JJG7_MALDO</name>
<evidence type="ECO:0000313" key="1">
    <source>
        <dbReference type="EMBL" id="RXH96079.1"/>
    </source>
</evidence>
<evidence type="ECO:0000313" key="2">
    <source>
        <dbReference type="Proteomes" id="UP000290289"/>
    </source>
</evidence>
<dbReference type="EMBL" id="RDQH01000332">
    <property type="protein sequence ID" value="RXH96079.1"/>
    <property type="molecule type" value="Genomic_DNA"/>
</dbReference>
<sequence length="118" mass="13542">MLMSSSLSSSTSSWTAAMEDASFSRMAEIFPINSAAADSILAFDTWYAICLQNRQVSKQQRKKKRMQWINFCILQTICLVFKTKPQAKRNQDLNKFNKGPNFKSPKTTSRVFFARTQN</sequence>
<comment type="caution">
    <text evidence="1">The sequence shown here is derived from an EMBL/GenBank/DDBJ whole genome shotgun (WGS) entry which is preliminary data.</text>
</comment>
<protein>
    <submittedName>
        <fullName evidence="1">Uncharacterized protein</fullName>
    </submittedName>
</protein>
<accession>A0A498JJG7</accession>
<keyword evidence="2" id="KW-1185">Reference proteome</keyword>
<organism evidence="1 2">
    <name type="scientific">Malus domestica</name>
    <name type="common">Apple</name>
    <name type="synonym">Pyrus malus</name>
    <dbReference type="NCBI Taxonomy" id="3750"/>
    <lineage>
        <taxon>Eukaryota</taxon>
        <taxon>Viridiplantae</taxon>
        <taxon>Streptophyta</taxon>
        <taxon>Embryophyta</taxon>
        <taxon>Tracheophyta</taxon>
        <taxon>Spermatophyta</taxon>
        <taxon>Magnoliopsida</taxon>
        <taxon>eudicotyledons</taxon>
        <taxon>Gunneridae</taxon>
        <taxon>Pentapetalae</taxon>
        <taxon>rosids</taxon>
        <taxon>fabids</taxon>
        <taxon>Rosales</taxon>
        <taxon>Rosaceae</taxon>
        <taxon>Amygdaloideae</taxon>
        <taxon>Maleae</taxon>
        <taxon>Malus</taxon>
    </lineage>
</organism>
<proteinExistence type="predicted"/>
<gene>
    <name evidence="1" type="ORF">DVH24_008579</name>
</gene>